<evidence type="ECO:0000313" key="8">
    <source>
        <dbReference type="EMBL" id="SDD32573.1"/>
    </source>
</evidence>
<evidence type="ECO:0000313" key="9">
    <source>
        <dbReference type="Proteomes" id="UP000199245"/>
    </source>
</evidence>
<proteinExistence type="inferred from homology"/>
<evidence type="ECO:0000259" key="6">
    <source>
        <dbReference type="Pfam" id="PF02775"/>
    </source>
</evidence>
<dbReference type="InterPro" id="IPR029061">
    <property type="entry name" value="THDP-binding"/>
</dbReference>
<dbReference type="PANTHER" id="PTHR18968">
    <property type="entry name" value="THIAMINE PYROPHOSPHATE ENZYMES"/>
    <property type="match status" value="1"/>
</dbReference>
<dbReference type="GO" id="GO:0000287">
    <property type="term" value="F:magnesium ion binding"/>
    <property type="evidence" value="ECO:0007669"/>
    <property type="project" value="InterPro"/>
</dbReference>
<dbReference type="InterPro" id="IPR011766">
    <property type="entry name" value="TPP_enzyme_TPP-bd"/>
</dbReference>
<dbReference type="InterPro" id="IPR012001">
    <property type="entry name" value="Thiamin_PyroP_enz_TPP-bd_dom"/>
</dbReference>
<dbReference type="RefSeq" id="WP_210189591.1">
    <property type="nucleotide sequence ID" value="NZ_FMZW01000010.1"/>
</dbReference>
<organism evidence="8 9">
    <name type="scientific">Bradyrhizobium brasilense</name>
    <dbReference type="NCBI Taxonomy" id="1419277"/>
    <lineage>
        <taxon>Bacteria</taxon>
        <taxon>Pseudomonadati</taxon>
        <taxon>Pseudomonadota</taxon>
        <taxon>Alphaproteobacteria</taxon>
        <taxon>Hyphomicrobiales</taxon>
        <taxon>Nitrobacteraceae</taxon>
        <taxon>Bradyrhizobium</taxon>
    </lineage>
</organism>
<dbReference type="EMBL" id="FMZW01000010">
    <property type="protein sequence ID" value="SDD32573.1"/>
    <property type="molecule type" value="Genomic_DNA"/>
</dbReference>
<dbReference type="GO" id="GO:0030976">
    <property type="term" value="F:thiamine pyrophosphate binding"/>
    <property type="evidence" value="ECO:0007669"/>
    <property type="project" value="InterPro"/>
</dbReference>
<reference evidence="8 9" key="1">
    <citation type="submission" date="2016-10" db="EMBL/GenBank/DDBJ databases">
        <authorList>
            <person name="de Groot N.N."/>
        </authorList>
    </citation>
    <scope>NUCLEOTIDE SEQUENCE [LARGE SCALE GENOMIC DNA]</scope>
    <source>
        <strain evidence="8 9">R5</strain>
    </source>
</reference>
<dbReference type="SUPFAM" id="SSF52467">
    <property type="entry name" value="DHS-like NAD/FAD-binding domain"/>
    <property type="match status" value="1"/>
</dbReference>
<dbReference type="InterPro" id="IPR012000">
    <property type="entry name" value="Thiamin_PyroP_enz_cen_dom"/>
</dbReference>
<dbReference type="PANTHER" id="PTHR18968:SF13">
    <property type="entry name" value="ACETOLACTATE SYNTHASE CATALYTIC SUBUNIT, MITOCHONDRIAL"/>
    <property type="match status" value="1"/>
</dbReference>
<gene>
    <name evidence="8" type="ORF">SAMN05216337_10109</name>
</gene>
<dbReference type="GO" id="GO:0009097">
    <property type="term" value="P:isoleucine biosynthetic process"/>
    <property type="evidence" value="ECO:0007669"/>
    <property type="project" value="TreeGrafter"/>
</dbReference>
<dbReference type="Pfam" id="PF02775">
    <property type="entry name" value="TPP_enzyme_C"/>
    <property type="match status" value="1"/>
</dbReference>
<evidence type="ECO:0000259" key="5">
    <source>
        <dbReference type="Pfam" id="PF00205"/>
    </source>
</evidence>
<accession>A0A1G6TTZ8</accession>
<evidence type="ECO:0000259" key="7">
    <source>
        <dbReference type="Pfam" id="PF02776"/>
    </source>
</evidence>
<evidence type="ECO:0000256" key="1">
    <source>
        <dbReference type="ARBA" id="ARBA00001964"/>
    </source>
</evidence>
<dbReference type="Pfam" id="PF02776">
    <property type="entry name" value="TPP_enzyme_N"/>
    <property type="match status" value="1"/>
</dbReference>
<sequence>MNDSKLSKISHAVEPARRMTGGRFIAETIKAKGISHVFFMDAVLRRALTEMEDLGIKRILGHSEKGIAYMADGYARALRRPAVCMAQSVGAANLAAALQESWFAYAPVVALTGRHAANYQYRNAYQELPHEPLYASVTKFRGRVDEVAQLPHLLRQAFREATTGASRPVHLDITGYTGDIVGAAEFTASIYPEETFAKVPAFRPSPDAESISRAAAAIAASERPVILAGAGLMMSSAEEALKAFVEYHGIPVVMSLDAKHALPEFHPQNGGVAGTYSRSCANRILHDADLVMYVGSDTGDMITNHWKLPRPETQIVQIDIDPAELGRNFPEAIGVHADPKAALERLASEMPSRARAGWLRKVADYVAEWRAEAENARSSEAVPIRPERLCREISDWLPKDAMLVADTGYASHWSGTLVYLTDPAQGYLRAAGSLGWAFPASLGVQCAMPDRPVVCLTGDGGFMYHLPELETARRYGLNVITIVNNNHCLGQGRRNIDIAYEGRKGNKEEIFAYRDTDFAQIARDFDCFGVRVEKPGDLAKAFDDARRSGKPAVIDVVTEFEALAPLPWSPSSGS</sequence>
<dbReference type="CDD" id="cd00568">
    <property type="entry name" value="TPP_enzymes"/>
    <property type="match status" value="1"/>
</dbReference>
<dbReference type="SUPFAM" id="SSF52518">
    <property type="entry name" value="Thiamin diphosphate-binding fold (THDP-binding)"/>
    <property type="match status" value="2"/>
</dbReference>
<dbReference type="CDD" id="cd07035">
    <property type="entry name" value="TPP_PYR_POX_like"/>
    <property type="match status" value="1"/>
</dbReference>
<evidence type="ECO:0000256" key="3">
    <source>
        <dbReference type="ARBA" id="ARBA00023052"/>
    </source>
</evidence>
<comment type="cofactor">
    <cofactor evidence="1">
        <name>thiamine diphosphate</name>
        <dbReference type="ChEBI" id="CHEBI:58937"/>
    </cofactor>
</comment>
<evidence type="ECO:0000256" key="4">
    <source>
        <dbReference type="RuleBase" id="RU362132"/>
    </source>
</evidence>
<dbReference type="InterPro" id="IPR029035">
    <property type="entry name" value="DHS-like_NAD/FAD-binding_dom"/>
</dbReference>
<feature type="domain" description="Thiamine pyrophosphate enzyme TPP-binding" evidence="6">
    <location>
        <begin position="406"/>
        <end position="556"/>
    </location>
</feature>
<feature type="domain" description="Thiamine pyrophosphate enzyme N-terminal TPP-binding" evidence="7">
    <location>
        <begin position="19"/>
        <end position="128"/>
    </location>
</feature>
<dbReference type="GO" id="GO:0009099">
    <property type="term" value="P:L-valine biosynthetic process"/>
    <property type="evidence" value="ECO:0007669"/>
    <property type="project" value="TreeGrafter"/>
</dbReference>
<keyword evidence="3 4" id="KW-0786">Thiamine pyrophosphate</keyword>
<feature type="domain" description="Thiamine pyrophosphate enzyme central" evidence="5">
    <location>
        <begin position="211"/>
        <end position="346"/>
    </location>
</feature>
<protein>
    <submittedName>
        <fullName evidence="8">Acetolactate synthase-1/2/3 large subunit</fullName>
    </submittedName>
</protein>
<dbReference type="Proteomes" id="UP000199245">
    <property type="component" value="Unassembled WGS sequence"/>
</dbReference>
<dbReference type="GO" id="GO:0050660">
    <property type="term" value="F:flavin adenine dinucleotide binding"/>
    <property type="evidence" value="ECO:0007669"/>
    <property type="project" value="TreeGrafter"/>
</dbReference>
<dbReference type="GO" id="GO:0003984">
    <property type="term" value="F:acetolactate synthase activity"/>
    <property type="evidence" value="ECO:0007669"/>
    <property type="project" value="TreeGrafter"/>
</dbReference>
<evidence type="ECO:0000256" key="2">
    <source>
        <dbReference type="ARBA" id="ARBA00007812"/>
    </source>
</evidence>
<name>A0A1G6TTZ8_9BRAD</name>
<dbReference type="Gene3D" id="3.40.50.1220">
    <property type="entry name" value="TPP-binding domain"/>
    <property type="match status" value="1"/>
</dbReference>
<dbReference type="Pfam" id="PF00205">
    <property type="entry name" value="TPP_enzyme_M"/>
    <property type="match status" value="1"/>
</dbReference>
<dbReference type="InterPro" id="IPR000399">
    <property type="entry name" value="TPP-bd_CS"/>
</dbReference>
<dbReference type="GO" id="GO:0005948">
    <property type="term" value="C:acetolactate synthase complex"/>
    <property type="evidence" value="ECO:0007669"/>
    <property type="project" value="TreeGrafter"/>
</dbReference>
<dbReference type="AlphaFoldDB" id="A0A1G6TTZ8"/>
<dbReference type="InterPro" id="IPR045229">
    <property type="entry name" value="TPP_enz"/>
</dbReference>
<comment type="similarity">
    <text evidence="2 4">Belongs to the TPP enzyme family.</text>
</comment>
<dbReference type="Gene3D" id="3.40.50.970">
    <property type="match status" value="2"/>
</dbReference>
<dbReference type="PROSITE" id="PS00187">
    <property type="entry name" value="TPP_ENZYMES"/>
    <property type="match status" value="1"/>
</dbReference>